<evidence type="ECO:0000313" key="3">
    <source>
        <dbReference type="Proteomes" id="UP000584374"/>
    </source>
</evidence>
<dbReference type="Gene3D" id="3.40.50.300">
    <property type="entry name" value="P-loop containing nucleotide triphosphate hydrolases"/>
    <property type="match status" value="1"/>
</dbReference>
<dbReference type="InterPro" id="IPR041664">
    <property type="entry name" value="AAA_16"/>
</dbReference>
<dbReference type="InterPro" id="IPR027417">
    <property type="entry name" value="P-loop_NTPase"/>
</dbReference>
<dbReference type="InterPro" id="IPR001387">
    <property type="entry name" value="Cro/C1-type_HTH"/>
</dbReference>
<evidence type="ECO:0000313" key="2">
    <source>
        <dbReference type="EMBL" id="MBB5157359.1"/>
    </source>
</evidence>
<dbReference type="SUPFAM" id="SSF47413">
    <property type="entry name" value="lambda repressor-like DNA-binding domains"/>
    <property type="match status" value="1"/>
</dbReference>
<reference evidence="2 3" key="1">
    <citation type="submission" date="2020-08" db="EMBL/GenBank/DDBJ databases">
        <title>Sequencing the genomes of 1000 actinobacteria strains.</title>
        <authorList>
            <person name="Klenk H.-P."/>
        </authorList>
    </citation>
    <scope>NUCLEOTIDE SEQUENCE [LARGE SCALE GENOMIC DNA]</scope>
    <source>
        <strain evidence="2 3">DSM 45584</strain>
    </source>
</reference>
<organism evidence="2 3">
    <name type="scientific">Saccharopolyspora phatthalungensis</name>
    <dbReference type="NCBI Taxonomy" id="664693"/>
    <lineage>
        <taxon>Bacteria</taxon>
        <taxon>Bacillati</taxon>
        <taxon>Actinomycetota</taxon>
        <taxon>Actinomycetes</taxon>
        <taxon>Pseudonocardiales</taxon>
        <taxon>Pseudonocardiaceae</taxon>
        <taxon>Saccharopolyspora</taxon>
    </lineage>
</organism>
<dbReference type="PROSITE" id="PS50943">
    <property type="entry name" value="HTH_CROC1"/>
    <property type="match status" value="1"/>
</dbReference>
<evidence type="ECO:0000259" key="1">
    <source>
        <dbReference type="PROSITE" id="PS50943"/>
    </source>
</evidence>
<dbReference type="SMART" id="SM00530">
    <property type="entry name" value="HTH_XRE"/>
    <property type="match status" value="1"/>
</dbReference>
<dbReference type="CDD" id="cd00093">
    <property type="entry name" value="HTH_XRE"/>
    <property type="match status" value="1"/>
</dbReference>
<dbReference type="InterPro" id="IPR010982">
    <property type="entry name" value="Lambda_DNA-bd_dom_sf"/>
</dbReference>
<keyword evidence="3" id="KW-1185">Reference proteome</keyword>
<comment type="caution">
    <text evidence="2">The sequence shown here is derived from an EMBL/GenBank/DDBJ whole genome shotgun (WGS) entry which is preliminary data.</text>
</comment>
<name>A0A840QFI8_9PSEU</name>
<sequence>MASMKGRPEPWLTFGAELQRRREDSGLSLRDLAKRVNYSFGYLGKLERGQSTPTLDVARRLDAELGMSEQQPRLVELAIEATDGVTGLRLARPAQLPPGVADFIGRTQEWQHLDAIMDGNSSGSVRMCLVEGLPGVGKTALVVRWAHTIAHRFPDGQVFVDLRGWGRDDQRRQPGEVLEEILRALGVPSEVISPDLDKRTKLYRSVLAGKGILVVWTTPPAPTRSSHWYPGPPVAWSWSPAESG</sequence>
<dbReference type="Gene3D" id="1.10.260.40">
    <property type="entry name" value="lambda repressor-like DNA-binding domains"/>
    <property type="match status" value="1"/>
</dbReference>
<dbReference type="GO" id="GO:0003677">
    <property type="term" value="F:DNA binding"/>
    <property type="evidence" value="ECO:0007669"/>
    <property type="project" value="InterPro"/>
</dbReference>
<dbReference type="Proteomes" id="UP000584374">
    <property type="component" value="Unassembled WGS sequence"/>
</dbReference>
<dbReference type="SUPFAM" id="SSF52540">
    <property type="entry name" value="P-loop containing nucleoside triphosphate hydrolases"/>
    <property type="match status" value="1"/>
</dbReference>
<gene>
    <name evidence="2" type="ORF">BJ970_004893</name>
</gene>
<dbReference type="PANTHER" id="PTHR47691:SF3">
    <property type="entry name" value="HTH-TYPE TRANSCRIPTIONAL REGULATOR RV0890C-RELATED"/>
    <property type="match status" value="1"/>
</dbReference>
<accession>A0A840QFI8</accession>
<proteinExistence type="predicted"/>
<dbReference type="Pfam" id="PF13191">
    <property type="entry name" value="AAA_16"/>
    <property type="match status" value="1"/>
</dbReference>
<feature type="domain" description="HTH cro/C1-type" evidence="1">
    <location>
        <begin position="18"/>
        <end position="72"/>
    </location>
</feature>
<dbReference type="PANTHER" id="PTHR47691">
    <property type="entry name" value="REGULATOR-RELATED"/>
    <property type="match status" value="1"/>
</dbReference>
<protein>
    <submittedName>
        <fullName evidence="2">Transcriptional regulator with XRE-family HTH domain</fullName>
    </submittedName>
</protein>
<dbReference type="EMBL" id="JACHIW010000001">
    <property type="protein sequence ID" value="MBB5157359.1"/>
    <property type="molecule type" value="Genomic_DNA"/>
</dbReference>
<dbReference type="Pfam" id="PF13560">
    <property type="entry name" value="HTH_31"/>
    <property type="match status" value="1"/>
</dbReference>
<dbReference type="AlphaFoldDB" id="A0A840QFI8"/>